<sequence>MDCLYARQLKLQILSSFTGSWPCLPLAIAAFASSALLVRASFLWFSAGRKLEELVEVVDLFQGFLVVLVNNLHLLRLVCNVNKYIEGDKLKA</sequence>
<reference evidence="3" key="1">
    <citation type="journal article" date="2013" name="Science">
        <title>The Amborella genome and the evolution of flowering plants.</title>
        <authorList>
            <consortium name="Amborella Genome Project"/>
        </authorList>
    </citation>
    <scope>NUCLEOTIDE SEQUENCE [LARGE SCALE GENOMIC DNA]</scope>
</reference>
<keyword evidence="1" id="KW-0812">Transmembrane</keyword>
<protein>
    <submittedName>
        <fullName evidence="2">Uncharacterized protein</fullName>
    </submittedName>
</protein>
<feature type="transmembrane region" description="Helical" evidence="1">
    <location>
        <begin position="21"/>
        <end position="45"/>
    </location>
</feature>
<evidence type="ECO:0000256" key="1">
    <source>
        <dbReference type="SAM" id="Phobius"/>
    </source>
</evidence>
<dbReference type="Proteomes" id="UP000017836">
    <property type="component" value="Unassembled WGS sequence"/>
</dbReference>
<keyword evidence="1" id="KW-1133">Transmembrane helix</keyword>
<gene>
    <name evidence="2" type="ORF">AMTR_s00204p00024590</name>
</gene>
<evidence type="ECO:0000313" key="3">
    <source>
        <dbReference type="Proteomes" id="UP000017836"/>
    </source>
</evidence>
<dbReference type="Gramene" id="ERN04081">
    <property type="protein sequence ID" value="ERN04081"/>
    <property type="gene ID" value="AMTR_s00204p00024590"/>
</dbReference>
<evidence type="ECO:0000313" key="2">
    <source>
        <dbReference type="EMBL" id="ERN04081.1"/>
    </source>
</evidence>
<keyword evidence="1" id="KW-0472">Membrane</keyword>
<name>W1P902_AMBTC</name>
<organism evidence="2 3">
    <name type="scientific">Amborella trichopoda</name>
    <dbReference type="NCBI Taxonomy" id="13333"/>
    <lineage>
        <taxon>Eukaryota</taxon>
        <taxon>Viridiplantae</taxon>
        <taxon>Streptophyta</taxon>
        <taxon>Embryophyta</taxon>
        <taxon>Tracheophyta</taxon>
        <taxon>Spermatophyta</taxon>
        <taxon>Magnoliopsida</taxon>
        <taxon>Amborellales</taxon>
        <taxon>Amborellaceae</taxon>
        <taxon>Amborella</taxon>
    </lineage>
</organism>
<keyword evidence="3" id="KW-1185">Reference proteome</keyword>
<dbReference type="HOGENOM" id="CLU_2416265_0_0_1"/>
<proteinExistence type="predicted"/>
<dbReference type="EMBL" id="KI394301">
    <property type="protein sequence ID" value="ERN04081.1"/>
    <property type="molecule type" value="Genomic_DNA"/>
</dbReference>
<dbReference type="AlphaFoldDB" id="W1P902"/>
<feature type="transmembrane region" description="Helical" evidence="1">
    <location>
        <begin position="60"/>
        <end position="79"/>
    </location>
</feature>
<accession>W1P902</accession>